<name>A0A8H6WH54_MYCCL</name>
<protein>
    <submittedName>
        <fullName evidence="2">Uncharacterized protein</fullName>
    </submittedName>
</protein>
<evidence type="ECO:0000313" key="2">
    <source>
        <dbReference type="EMBL" id="KAF7316636.1"/>
    </source>
</evidence>
<feature type="region of interest" description="Disordered" evidence="1">
    <location>
        <begin position="98"/>
        <end position="149"/>
    </location>
</feature>
<dbReference type="EMBL" id="JACAZE010000005">
    <property type="protein sequence ID" value="KAF7316636.1"/>
    <property type="molecule type" value="Genomic_DNA"/>
</dbReference>
<organism evidence="2 3">
    <name type="scientific">Mycena chlorophos</name>
    <name type="common">Agaric fungus</name>
    <name type="synonym">Agaricus chlorophos</name>
    <dbReference type="NCBI Taxonomy" id="658473"/>
    <lineage>
        <taxon>Eukaryota</taxon>
        <taxon>Fungi</taxon>
        <taxon>Dikarya</taxon>
        <taxon>Basidiomycota</taxon>
        <taxon>Agaricomycotina</taxon>
        <taxon>Agaricomycetes</taxon>
        <taxon>Agaricomycetidae</taxon>
        <taxon>Agaricales</taxon>
        <taxon>Marasmiineae</taxon>
        <taxon>Mycenaceae</taxon>
        <taxon>Mycena</taxon>
    </lineage>
</organism>
<feature type="region of interest" description="Disordered" evidence="1">
    <location>
        <begin position="169"/>
        <end position="191"/>
    </location>
</feature>
<sequence>MALATAPVHPSLLPSTQTVPQTSRTPAIVSPRPDPPATAPFSAEDDVDALIRALDELERRGGFAALNNGLSRFMGNTSDYGRWDEDDGTPGVPMTPTATACEPSVQTTRPPTPPISPSTQPRAPIVLPAPLPATQPKKRRTAASLPAPQPRAAPLRITTQLNADWQGSEGGPDIYGAMPATEPTTRTRKTHKRRDFVNPRLHRRFLAVCWTDPEKPPKAMTIDDCATWPEWTIKQGEKFLPPILLENERVEVYSQEHHYWASMSIDSPFALATNCVVFLRPVGFEWDEVAVAEKAQQFLPPPKPHQRYNLQRRVLRDEYRNLLSPATSSSRLVADRDSDTESAQSPQKRTQTDAELDLPTPTRPRLSIDTTMSRMSLPPPESPSPDSTEPSSLVSPVDIEMLSTEPPAPWPTAWYYCDVVAGFVAMDTVELKGLTTYGDNRRKWNNAPEALRQEFSKAGRTAGGLWSAFSRRIAAAKKNK</sequence>
<comment type="caution">
    <text evidence="2">The sequence shown here is derived from an EMBL/GenBank/DDBJ whole genome shotgun (WGS) entry which is preliminary data.</text>
</comment>
<feature type="region of interest" description="Disordered" evidence="1">
    <location>
        <begin position="326"/>
        <end position="393"/>
    </location>
</feature>
<dbReference type="Proteomes" id="UP000613580">
    <property type="component" value="Unassembled WGS sequence"/>
</dbReference>
<keyword evidence="3" id="KW-1185">Reference proteome</keyword>
<feature type="compositionally biased region" description="Low complexity" evidence="1">
    <location>
        <begin position="384"/>
        <end position="393"/>
    </location>
</feature>
<gene>
    <name evidence="2" type="ORF">HMN09_00396200</name>
</gene>
<evidence type="ECO:0000313" key="3">
    <source>
        <dbReference type="Proteomes" id="UP000613580"/>
    </source>
</evidence>
<dbReference type="OrthoDB" id="3053915at2759"/>
<evidence type="ECO:0000256" key="1">
    <source>
        <dbReference type="SAM" id="MobiDB-lite"/>
    </source>
</evidence>
<feature type="compositionally biased region" description="Polar residues" evidence="1">
    <location>
        <begin position="13"/>
        <end position="25"/>
    </location>
</feature>
<dbReference type="AlphaFoldDB" id="A0A8H6WH54"/>
<proteinExistence type="predicted"/>
<reference evidence="2" key="1">
    <citation type="submission" date="2020-05" db="EMBL/GenBank/DDBJ databases">
        <title>Mycena genomes resolve the evolution of fungal bioluminescence.</title>
        <authorList>
            <person name="Tsai I.J."/>
        </authorList>
    </citation>
    <scope>NUCLEOTIDE SEQUENCE</scope>
    <source>
        <strain evidence="2">110903Hualien_Pintung</strain>
    </source>
</reference>
<feature type="region of interest" description="Disordered" evidence="1">
    <location>
        <begin position="1"/>
        <end position="44"/>
    </location>
</feature>
<accession>A0A8H6WH54</accession>